<evidence type="ECO:0000259" key="3">
    <source>
        <dbReference type="Pfam" id="PF02551"/>
    </source>
</evidence>
<keyword evidence="2" id="KW-0378">Hydrolase</keyword>
<dbReference type="NCBIfam" id="TIGR00189">
    <property type="entry name" value="tesB"/>
    <property type="match status" value="1"/>
</dbReference>
<dbReference type="SUPFAM" id="SSF54637">
    <property type="entry name" value="Thioesterase/thiol ester dehydrase-isomerase"/>
    <property type="match status" value="2"/>
</dbReference>
<comment type="caution">
    <text evidence="5">The sequence shown here is derived from an EMBL/GenBank/DDBJ whole genome shotgun (WGS) entry which is preliminary data.</text>
</comment>
<protein>
    <submittedName>
        <fullName evidence="5">Acyl-CoA thioesterase II</fullName>
    </submittedName>
</protein>
<keyword evidence="6" id="KW-1185">Reference proteome</keyword>
<evidence type="ECO:0000256" key="1">
    <source>
        <dbReference type="ARBA" id="ARBA00006538"/>
    </source>
</evidence>
<dbReference type="CDD" id="cd03445">
    <property type="entry name" value="Thioesterase_II_repeat2"/>
    <property type="match status" value="1"/>
</dbReference>
<evidence type="ECO:0000256" key="2">
    <source>
        <dbReference type="ARBA" id="ARBA00022801"/>
    </source>
</evidence>
<dbReference type="RefSeq" id="WP_345333687.1">
    <property type="nucleotide sequence ID" value="NZ_BAABJZ010000009.1"/>
</dbReference>
<proteinExistence type="inferred from homology"/>
<comment type="similarity">
    <text evidence="1">Belongs to the C/M/P thioester hydrolase family.</text>
</comment>
<name>A0ABP9EFA7_9GAMM</name>
<feature type="domain" description="Acyl-CoA thioesterase-like N-terminal HotDog" evidence="4">
    <location>
        <begin position="31"/>
        <end position="109"/>
    </location>
</feature>
<dbReference type="InterPro" id="IPR025652">
    <property type="entry name" value="TesB_C"/>
</dbReference>
<reference evidence="6" key="1">
    <citation type="journal article" date="2019" name="Int. J. Syst. Evol. Microbiol.">
        <title>The Global Catalogue of Microorganisms (GCM) 10K type strain sequencing project: providing services to taxonomists for standard genome sequencing and annotation.</title>
        <authorList>
            <consortium name="The Broad Institute Genomics Platform"/>
            <consortium name="The Broad Institute Genome Sequencing Center for Infectious Disease"/>
            <person name="Wu L."/>
            <person name="Ma J."/>
        </authorList>
    </citation>
    <scope>NUCLEOTIDE SEQUENCE [LARGE SCALE GENOMIC DNA]</scope>
    <source>
        <strain evidence="6">JCM 18401</strain>
    </source>
</reference>
<dbReference type="PANTHER" id="PTHR11066">
    <property type="entry name" value="ACYL-COA THIOESTERASE"/>
    <property type="match status" value="1"/>
</dbReference>
<evidence type="ECO:0000313" key="5">
    <source>
        <dbReference type="EMBL" id="GAA4877231.1"/>
    </source>
</evidence>
<dbReference type="InterPro" id="IPR003703">
    <property type="entry name" value="Acyl_CoA_thio"/>
</dbReference>
<gene>
    <name evidence="5" type="primary">tesB</name>
    <name evidence="5" type="ORF">GCM10023333_08130</name>
</gene>
<organism evidence="5 6">
    <name type="scientific">Ferrimonas pelagia</name>
    <dbReference type="NCBI Taxonomy" id="1177826"/>
    <lineage>
        <taxon>Bacteria</taxon>
        <taxon>Pseudomonadati</taxon>
        <taxon>Pseudomonadota</taxon>
        <taxon>Gammaproteobacteria</taxon>
        <taxon>Alteromonadales</taxon>
        <taxon>Ferrimonadaceae</taxon>
        <taxon>Ferrimonas</taxon>
    </lineage>
</organism>
<dbReference type="InterPro" id="IPR042171">
    <property type="entry name" value="Acyl-CoA_hotdog"/>
</dbReference>
<feature type="domain" description="Acyl-CoA thioesterase 2 C-terminal" evidence="3">
    <location>
        <begin position="170"/>
        <end position="280"/>
    </location>
</feature>
<dbReference type="Pfam" id="PF13622">
    <property type="entry name" value="4HBT_3"/>
    <property type="match status" value="1"/>
</dbReference>
<dbReference type="InterPro" id="IPR049449">
    <property type="entry name" value="TesB_ACOT8-like_N"/>
</dbReference>
<dbReference type="Proteomes" id="UP001499988">
    <property type="component" value="Unassembled WGS sequence"/>
</dbReference>
<dbReference type="InterPro" id="IPR029069">
    <property type="entry name" value="HotDog_dom_sf"/>
</dbReference>
<dbReference type="EMBL" id="BAABJZ010000009">
    <property type="protein sequence ID" value="GAA4877231.1"/>
    <property type="molecule type" value="Genomic_DNA"/>
</dbReference>
<evidence type="ECO:0000313" key="6">
    <source>
        <dbReference type="Proteomes" id="UP001499988"/>
    </source>
</evidence>
<evidence type="ECO:0000259" key="4">
    <source>
        <dbReference type="Pfam" id="PF13622"/>
    </source>
</evidence>
<accession>A0ABP9EFA7</accession>
<dbReference type="CDD" id="cd03444">
    <property type="entry name" value="Thioesterase_II_repeat1"/>
    <property type="match status" value="1"/>
</dbReference>
<dbReference type="Pfam" id="PF02551">
    <property type="entry name" value="Acyl_CoA_thio"/>
    <property type="match status" value="1"/>
</dbReference>
<sequence>MSEVLQRLVNLLALERLDDDLYRGESQDLGFGHLFGGQVLGQALSAAQATVPAERDVHSFHSYFLRAGDLSLPVIYDVENLRDGGSFSARRVSAIQHGRPIFFMTASFQAPESGFEHQVAMPTTQPPMDYMSQHELVELMRDKLPPSLVSQYLENLAIEIRVAEDPTQIGKDRSSVRQVWMRANGPLPDDPQIHRYLMAYASDFNFLATACKPHGLTPFTPGLKLATIDHAMWYHRPFRFDDWLLFEIDCPTTVNARGLVRGQFFDQQGNLVASAQQEGLIRYRGQ</sequence>
<dbReference type="Gene3D" id="2.40.160.210">
    <property type="entry name" value="Acyl-CoA thioesterase, double hotdog domain"/>
    <property type="match status" value="1"/>
</dbReference>
<dbReference type="PANTHER" id="PTHR11066:SF34">
    <property type="entry name" value="ACYL-COENZYME A THIOESTERASE 8"/>
    <property type="match status" value="1"/>
</dbReference>